<evidence type="ECO:0000259" key="2">
    <source>
        <dbReference type="Pfam" id="PF14230"/>
    </source>
</evidence>
<evidence type="ECO:0000313" key="3">
    <source>
        <dbReference type="EMBL" id="MEP1060046.1"/>
    </source>
</evidence>
<name>A0ABV0KLZ1_9CYAN</name>
<keyword evidence="4" id="KW-1185">Reference proteome</keyword>
<organism evidence="3 4">
    <name type="scientific">Stenomitos frigidus AS-A4</name>
    <dbReference type="NCBI Taxonomy" id="2933935"/>
    <lineage>
        <taxon>Bacteria</taxon>
        <taxon>Bacillati</taxon>
        <taxon>Cyanobacteriota</taxon>
        <taxon>Cyanophyceae</taxon>
        <taxon>Leptolyngbyales</taxon>
        <taxon>Leptolyngbyaceae</taxon>
        <taxon>Stenomitos</taxon>
    </lineage>
</organism>
<dbReference type="Pfam" id="PF14230">
    <property type="entry name" value="DUF4333"/>
    <property type="match status" value="1"/>
</dbReference>
<accession>A0ABV0KLZ1</accession>
<sequence>MLGLVGCTKPLDHLQIENNIRDSVIQQGGVSLKTVSCPNDVQPAANQAFTCLGTLDTGGTFAINVQQKDSQGTVQWDIPSVRGLVNVAKLETLLQETLTSEIRTALRVECGDSYRAVRPGETFDCKVQSTAKPLATKLTKGTIAKAAAASKPKAGATKSATPERIVVTMDAEGTINWQEVLPTTQVAKVASVMADAAAPAGSAPIKRQAPVVLNNVPNPKRPSDSEVVVE</sequence>
<feature type="region of interest" description="Disordered" evidence="1">
    <location>
        <begin position="199"/>
        <end position="230"/>
    </location>
</feature>
<evidence type="ECO:0000313" key="4">
    <source>
        <dbReference type="Proteomes" id="UP001476950"/>
    </source>
</evidence>
<dbReference type="Proteomes" id="UP001476950">
    <property type="component" value="Unassembled WGS sequence"/>
</dbReference>
<gene>
    <name evidence="3" type="ORF">NDI38_16540</name>
</gene>
<dbReference type="InterPro" id="IPR025637">
    <property type="entry name" value="DUF4333"/>
</dbReference>
<reference evidence="3 4" key="1">
    <citation type="submission" date="2022-04" db="EMBL/GenBank/DDBJ databases">
        <title>Positive selection, recombination, and allopatry shape intraspecific diversity of widespread and dominant cyanobacteria.</title>
        <authorList>
            <person name="Wei J."/>
            <person name="Shu W."/>
            <person name="Hu C."/>
        </authorList>
    </citation>
    <scope>NUCLEOTIDE SEQUENCE [LARGE SCALE GENOMIC DNA]</scope>
    <source>
        <strain evidence="3 4">AS-A4</strain>
    </source>
</reference>
<comment type="caution">
    <text evidence="3">The sequence shown here is derived from an EMBL/GenBank/DDBJ whole genome shotgun (WGS) entry which is preliminary data.</text>
</comment>
<proteinExistence type="predicted"/>
<protein>
    <submittedName>
        <fullName evidence="3">DUF4333 domain-containing protein</fullName>
    </submittedName>
</protein>
<evidence type="ECO:0000256" key="1">
    <source>
        <dbReference type="SAM" id="MobiDB-lite"/>
    </source>
</evidence>
<feature type="domain" description="DUF4333" evidence="2">
    <location>
        <begin position="8"/>
        <end position="72"/>
    </location>
</feature>
<dbReference type="EMBL" id="JAMPLM010000014">
    <property type="protein sequence ID" value="MEP1060046.1"/>
    <property type="molecule type" value="Genomic_DNA"/>
</dbReference>